<feature type="non-terminal residue" evidence="1">
    <location>
        <position position="149"/>
    </location>
</feature>
<accession>A0A9Q0S611</accession>
<evidence type="ECO:0000313" key="2">
    <source>
        <dbReference type="Proteomes" id="UP001151699"/>
    </source>
</evidence>
<sequence>TVAEASQDGKTPDLFGLLKAIPSLFKLKDSVQKLAGAIVEVSNSPDLDKIRKKLTGDLLKNLLHGKSNDIDDSVSLQTGLLEFATKTNKLARVFGKCRGLGAFMFGMALNASGLQDALKKAHFSFDRFKIIDPDHSYKPVTEAIDGLLK</sequence>
<feature type="non-terminal residue" evidence="1">
    <location>
        <position position="1"/>
    </location>
</feature>
<evidence type="ECO:0000313" key="1">
    <source>
        <dbReference type="EMBL" id="KAJ6644580.1"/>
    </source>
</evidence>
<proteinExistence type="predicted"/>
<comment type="caution">
    <text evidence="1">The sequence shown here is derived from an EMBL/GenBank/DDBJ whole genome shotgun (WGS) entry which is preliminary data.</text>
</comment>
<dbReference type="AlphaFoldDB" id="A0A9Q0S611"/>
<name>A0A9Q0S611_9DIPT</name>
<protein>
    <submittedName>
        <fullName evidence="1">Uncharacterized protein</fullName>
    </submittedName>
</protein>
<dbReference type="EMBL" id="WJQU01000002">
    <property type="protein sequence ID" value="KAJ6644580.1"/>
    <property type="molecule type" value="Genomic_DNA"/>
</dbReference>
<reference evidence="1" key="1">
    <citation type="submission" date="2022-07" db="EMBL/GenBank/DDBJ databases">
        <authorList>
            <person name="Trinca V."/>
            <person name="Uliana J.V.C."/>
            <person name="Torres T.T."/>
            <person name="Ward R.J."/>
            <person name="Monesi N."/>
        </authorList>
    </citation>
    <scope>NUCLEOTIDE SEQUENCE</scope>
    <source>
        <strain evidence="1">HSMRA1968</strain>
        <tissue evidence="1">Whole embryos</tissue>
    </source>
</reference>
<organism evidence="1 2">
    <name type="scientific">Pseudolycoriella hygida</name>
    <dbReference type="NCBI Taxonomy" id="35572"/>
    <lineage>
        <taxon>Eukaryota</taxon>
        <taxon>Metazoa</taxon>
        <taxon>Ecdysozoa</taxon>
        <taxon>Arthropoda</taxon>
        <taxon>Hexapoda</taxon>
        <taxon>Insecta</taxon>
        <taxon>Pterygota</taxon>
        <taxon>Neoptera</taxon>
        <taxon>Endopterygota</taxon>
        <taxon>Diptera</taxon>
        <taxon>Nematocera</taxon>
        <taxon>Sciaroidea</taxon>
        <taxon>Sciaridae</taxon>
        <taxon>Pseudolycoriella</taxon>
    </lineage>
</organism>
<dbReference type="Proteomes" id="UP001151699">
    <property type="component" value="Chromosome B"/>
</dbReference>
<keyword evidence="2" id="KW-1185">Reference proteome</keyword>
<gene>
    <name evidence="1" type="ORF">Bhyg_09549</name>
</gene>